<dbReference type="SUPFAM" id="SSF51556">
    <property type="entry name" value="Metallo-dependent hydrolases"/>
    <property type="match status" value="1"/>
</dbReference>
<evidence type="ECO:0000256" key="2">
    <source>
        <dbReference type="SAM" id="SignalP"/>
    </source>
</evidence>
<dbReference type="PANTHER" id="PTHR22642">
    <property type="entry name" value="IMIDAZOLONEPROPIONASE"/>
    <property type="match status" value="1"/>
</dbReference>
<dbReference type="HOGENOM" id="CLU_009942_2_0_4"/>
<dbReference type="Pfam" id="PF07969">
    <property type="entry name" value="Amidohydro_3"/>
    <property type="match status" value="1"/>
</dbReference>
<dbReference type="Proteomes" id="UP000007564">
    <property type="component" value="Chromosome"/>
</dbReference>
<reference evidence="4 5" key="1">
    <citation type="journal article" date="2012" name="BMC Genomics">
        <title>Comparative genomics of the classical Bordetella subspecies: the evolution and exchange of virulence-associated diversity amongst closely related pathogens.</title>
        <authorList>
            <person name="Park J."/>
            <person name="Zhang Y."/>
            <person name="Buboltz A.M."/>
            <person name="Zhang X."/>
            <person name="Schuster S.C."/>
            <person name="Ahuja U."/>
            <person name="Liu M."/>
            <person name="Miller J.F."/>
            <person name="Sebaihia M."/>
            <person name="Bentley S.D."/>
            <person name="Parkhill J."/>
            <person name="Harvill E.T."/>
        </authorList>
    </citation>
    <scope>NUCLEOTIDE SEQUENCE [LARGE SCALE GENOMIC DNA]</scope>
    <source>
        <strain evidence="4 5">253</strain>
    </source>
</reference>
<keyword evidence="4" id="KW-0449">Lipoprotein</keyword>
<dbReference type="GO" id="GO:0016810">
    <property type="term" value="F:hydrolase activity, acting on carbon-nitrogen (but not peptide) bonds"/>
    <property type="evidence" value="ECO:0007669"/>
    <property type="project" value="InterPro"/>
</dbReference>
<dbReference type="InterPro" id="IPR032466">
    <property type="entry name" value="Metal_Hydrolase"/>
</dbReference>
<feature type="domain" description="Amidohydrolase 3" evidence="3">
    <location>
        <begin position="81"/>
        <end position="576"/>
    </location>
</feature>
<dbReference type="Gene3D" id="3.10.310.70">
    <property type="match status" value="1"/>
</dbReference>
<dbReference type="CDD" id="cd01300">
    <property type="entry name" value="YtcJ_like"/>
    <property type="match status" value="1"/>
</dbReference>
<dbReference type="RefSeq" id="WP_015064354.1">
    <property type="nucleotide sequence ID" value="NC_019382.1"/>
</dbReference>
<keyword evidence="2" id="KW-0732">Signal</keyword>
<evidence type="ECO:0000259" key="3">
    <source>
        <dbReference type="Pfam" id="PF07969"/>
    </source>
</evidence>
<dbReference type="EMBL" id="HE965806">
    <property type="protein sequence ID" value="CCJ54113.1"/>
    <property type="molecule type" value="Genomic_DNA"/>
</dbReference>
<dbReference type="InterPro" id="IPR033932">
    <property type="entry name" value="YtcJ-like"/>
</dbReference>
<dbReference type="PANTHER" id="PTHR22642:SF2">
    <property type="entry name" value="PROTEIN LONG AFTER FAR-RED 3"/>
    <property type="match status" value="1"/>
</dbReference>
<dbReference type="InterPro" id="IPR013108">
    <property type="entry name" value="Amidohydro_3"/>
</dbReference>
<evidence type="ECO:0000256" key="1">
    <source>
        <dbReference type="SAM" id="MobiDB-lite"/>
    </source>
</evidence>
<evidence type="ECO:0000313" key="4">
    <source>
        <dbReference type="EMBL" id="CCJ54113.1"/>
    </source>
</evidence>
<evidence type="ECO:0000313" key="5">
    <source>
        <dbReference type="Proteomes" id="UP000007564"/>
    </source>
</evidence>
<dbReference type="InterPro" id="IPR011059">
    <property type="entry name" value="Metal-dep_hydrolase_composite"/>
</dbReference>
<dbReference type="OrthoDB" id="9776455at2"/>
<feature type="chain" id="PRO_5002189972" evidence="2">
    <location>
        <begin position="22"/>
        <end position="600"/>
    </location>
</feature>
<gene>
    <name evidence="4" type="ORF">BN112_2196</name>
</gene>
<dbReference type="Gene3D" id="3.20.20.140">
    <property type="entry name" value="Metal-dependent hydrolases"/>
    <property type="match status" value="1"/>
</dbReference>
<dbReference type="Gene3D" id="2.30.40.10">
    <property type="entry name" value="Urease, subunit C, domain 1"/>
    <property type="match status" value="1"/>
</dbReference>
<protein>
    <submittedName>
        <fullName evidence="4">Putative lipoprotein</fullName>
    </submittedName>
</protein>
<dbReference type="AlphaFoldDB" id="A0A0C6P3U8"/>
<name>A0A0C6P3U8_BORBO</name>
<dbReference type="SUPFAM" id="SSF51338">
    <property type="entry name" value="Composite domain of metallo-dependent hydrolases"/>
    <property type="match status" value="1"/>
</dbReference>
<feature type="region of interest" description="Disordered" evidence="1">
    <location>
        <begin position="580"/>
        <end position="600"/>
    </location>
</feature>
<proteinExistence type="predicted"/>
<dbReference type="KEGG" id="bbh:BN112_2196"/>
<organism evidence="4 5">
    <name type="scientific">Bordetella bronchiseptica 253</name>
    <dbReference type="NCBI Taxonomy" id="568707"/>
    <lineage>
        <taxon>Bacteria</taxon>
        <taxon>Pseudomonadati</taxon>
        <taxon>Pseudomonadota</taxon>
        <taxon>Betaproteobacteria</taxon>
        <taxon>Burkholderiales</taxon>
        <taxon>Alcaligenaceae</taxon>
        <taxon>Bordetella</taxon>
    </lineage>
</organism>
<feature type="signal peptide" evidence="2">
    <location>
        <begin position="1"/>
        <end position="21"/>
    </location>
</feature>
<dbReference type="PROSITE" id="PS51257">
    <property type="entry name" value="PROKAR_LIPOPROTEIN"/>
    <property type="match status" value="1"/>
</dbReference>
<accession>A0A0C6P3U8</accession>
<sequence length="600" mass="64765">MIRSRLLPAAALALLTGCASQLPPADSTAMADAIWFGGPIVTIDAHTPSARAVAVRDGRIMAVGREHAVLRYRGPDTRMHDLRGATLLPGFVDAHSHVSTVGMQALSANLLPPPDGPNASIADLQNTLRQFRRNSDLPRQFGMLLGFGYDDSQLQERRHPNRDNLDAVARDLPVVAIHQSGHVGVLNSAALAAAGIGAASRAPDGGVIGRRKGSREPDGVLEENAFFAALARLFPRLTPEQAVAMLDAGQQLYIRNGYTTIQDGRAAPDQVRIAELAARQGKLVADVVAYPDILAPGTPALMQAPWFRPAGEPVRYQRRFRIGGVKLTLDGSPQAKTAWLSEPYFVPPPGQNRKYAGYGVVSDARAAQLYGLALANRWQILTHANGDRAIDQMIAALRQAEQAHPGVDVRPVLIHGQTLRQDQIPALKSLGVLASLFPMHTYYWGDWHRDSVLGPRRAENISPMRWVTDAGMPVTSHHDAPVAFPDSMRVLSATVNRITRSGHVLGPHQRLDPLTALKSMTLWAAYQHFEEDDKGSITRGKLADFVVLSGNPLEVPPATLAGLKVLQTVKEGRVIFDRASAVGTPAPSPLGRRSAPRPPA</sequence>